<dbReference type="HOGENOM" id="CLU_998065_0_0_1"/>
<dbReference type="Proteomes" id="UP000008063">
    <property type="component" value="Unassembled WGS sequence"/>
</dbReference>
<evidence type="ECO:0000313" key="2">
    <source>
        <dbReference type="Proteomes" id="UP000008063"/>
    </source>
</evidence>
<reference evidence="2" key="1">
    <citation type="journal article" date="2011" name="Science">
        <title>The plant cell wall-decomposing machinery underlies the functional diversity of forest fungi.</title>
        <authorList>
            <person name="Eastwood D.C."/>
            <person name="Floudas D."/>
            <person name="Binder M."/>
            <person name="Majcherczyk A."/>
            <person name="Schneider P."/>
            <person name="Aerts A."/>
            <person name="Asiegbu F.O."/>
            <person name="Baker S.E."/>
            <person name="Barry K."/>
            <person name="Bendiksby M."/>
            <person name="Blumentritt M."/>
            <person name="Coutinho P.M."/>
            <person name="Cullen D."/>
            <person name="de Vries R.P."/>
            <person name="Gathman A."/>
            <person name="Goodell B."/>
            <person name="Henrissat B."/>
            <person name="Ihrmark K."/>
            <person name="Kauserud H."/>
            <person name="Kohler A."/>
            <person name="LaButti K."/>
            <person name="Lapidus A."/>
            <person name="Lavin J.L."/>
            <person name="Lee Y.-H."/>
            <person name="Lindquist E."/>
            <person name="Lilly W."/>
            <person name="Lucas S."/>
            <person name="Morin E."/>
            <person name="Murat C."/>
            <person name="Oguiza J.A."/>
            <person name="Park J."/>
            <person name="Pisabarro A.G."/>
            <person name="Riley R."/>
            <person name="Rosling A."/>
            <person name="Salamov A."/>
            <person name="Schmidt O."/>
            <person name="Schmutz J."/>
            <person name="Skrede I."/>
            <person name="Stenlid J."/>
            <person name="Wiebenga A."/>
            <person name="Xie X."/>
            <person name="Kuees U."/>
            <person name="Hibbett D.S."/>
            <person name="Hoffmeister D."/>
            <person name="Hoegberg N."/>
            <person name="Martin F."/>
            <person name="Grigoriev I.V."/>
            <person name="Watkinson S.C."/>
        </authorList>
    </citation>
    <scope>NUCLEOTIDE SEQUENCE [LARGE SCALE GENOMIC DNA]</scope>
    <source>
        <strain evidence="2">strain S7.3</strain>
    </source>
</reference>
<dbReference type="EMBL" id="GL945478">
    <property type="protein sequence ID" value="EGO01392.1"/>
    <property type="molecule type" value="Genomic_DNA"/>
</dbReference>
<sequence length="247" mass="27489">MSIVTIIADNNEDSELTLDSSQPLEYANTTQEYGPSDNFQVTKLAMYCNAKAHMYTLDKVPEQGLDWSVQAKFADKSSILCHAGGVNPAMVWVTGQVSGLWFFDKTGGPSEHVAITILLKLAGARFVFLIGKIHECQAKILLPLLPDQHYQSQVHPFTEVFDACKTITGKRKMATYPVANLKNQDVVVIEAWVTHYRKKDGFAKPAPAKAHKWVNWVANFELQSVLLLDRPEHSGNADTVEDTTVEI</sequence>
<evidence type="ECO:0000313" key="1">
    <source>
        <dbReference type="EMBL" id="EGO01392.1"/>
    </source>
</evidence>
<dbReference type="InParanoid" id="F8PT17"/>
<organism evidence="2">
    <name type="scientific">Serpula lacrymans var. lacrymans (strain S7.3)</name>
    <name type="common">Dry rot fungus</name>
    <dbReference type="NCBI Taxonomy" id="936435"/>
    <lineage>
        <taxon>Eukaryota</taxon>
        <taxon>Fungi</taxon>
        <taxon>Dikarya</taxon>
        <taxon>Basidiomycota</taxon>
        <taxon>Agaricomycotina</taxon>
        <taxon>Agaricomycetes</taxon>
        <taxon>Agaricomycetidae</taxon>
        <taxon>Boletales</taxon>
        <taxon>Coniophorineae</taxon>
        <taxon>Serpulaceae</taxon>
        <taxon>Serpula</taxon>
    </lineage>
</organism>
<protein>
    <submittedName>
        <fullName evidence="1">Uncharacterized protein</fullName>
    </submittedName>
</protein>
<gene>
    <name evidence="1" type="ORF">SERLA73DRAFT_151836</name>
</gene>
<name>F8PT17_SERL3</name>
<dbReference type="AlphaFoldDB" id="F8PT17"/>
<keyword evidence="2" id="KW-1185">Reference proteome</keyword>
<proteinExistence type="predicted"/>
<accession>F8PT17</accession>